<protein>
    <submittedName>
        <fullName evidence="2">Uncharacterized protein</fullName>
    </submittedName>
</protein>
<gene>
    <name evidence="2" type="ORF">SPARVUS_LOCUS1552524</name>
</gene>
<dbReference type="EMBL" id="CATNWA010001109">
    <property type="protein sequence ID" value="CAI9539172.1"/>
    <property type="molecule type" value="Genomic_DNA"/>
</dbReference>
<evidence type="ECO:0000313" key="2">
    <source>
        <dbReference type="EMBL" id="CAI9539172.1"/>
    </source>
</evidence>
<evidence type="ECO:0000256" key="1">
    <source>
        <dbReference type="SAM" id="SignalP"/>
    </source>
</evidence>
<feature type="chain" id="PRO_5045863208" evidence="1">
    <location>
        <begin position="19"/>
        <end position="56"/>
    </location>
</feature>
<name>A0ABN9AWS6_9NEOB</name>
<proteinExistence type="predicted"/>
<evidence type="ECO:0000313" key="3">
    <source>
        <dbReference type="Proteomes" id="UP001162483"/>
    </source>
</evidence>
<accession>A0ABN9AWS6</accession>
<keyword evidence="3" id="KW-1185">Reference proteome</keyword>
<feature type="signal peptide" evidence="1">
    <location>
        <begin position="1"/>
        <end position="18"/>
    </location>
</feature>
<keyword evidence="1" id="KW-0732">Signal</keyword>
<organism evidence="2 3">
    <name type="scientific">Staurois parvus</name>
    <dbReference type="NCBI Taxonomy" id="386267"/>
    <lineage>
        <taxon>Eukaryota</taxon>
        <taxon>Metazoa</taxon>
        <taxon>Chordata</taxon>
        <taxon>Craniata</taxon>
        <taxon>Vertebrata</taxon>
        <taxon>Euteleostomi</taxon>
        <taxon>Amphibia</taxon>
        <taxon>Batrachia</taxon>
        <taxon>Anura</taxon>
        <taxon>Neobatrachia</taxon>
        <taxon>Ranoidea</taxon>
        <taxon>Ranidae</taxon>
        <taxon>Staurois</taxon>
    </lineage>
</organism>
<reference evidence="2" key="1">
    <citation type="submission" date="2023-05" db="EMBL/GenBank/DDBJ databases">
        <authorList>
            <person name="Stuckert A."/>
        </authorList>
    </citation>
    <scope>NUCLEOTIDE SEQUENCE</scope>
</reference>
<sequence length="56" mass="6508">MRFSLVAVVPSCFHFVITVDCGIFSGKEISRMDLLHRWQPIMVTKLEFTELLRATH</sequence>
<dbReference type="Proteomes" id="UP001162483">
    <property type="component" value="Unassembled WGS sequence"/>
</dbReference>
<feature type="non-terminal residue" evidence="2">
    <location>
        <position position="56"/>
    </location>
</feature>
<comment type="caution">
    <text evidence="2">The sequence shown here is derived from an EMBL/GenBank/DDBJ whole genome shotgun (WGS) entry which is preliminary data.</text>
</comment>